<evidence type="ECO:0000256" key="3">
    <source>
        <dbReference type="ARBA" id="ARBA00022643"/>
    </source>
</evidence>
<keyword evidence="2" id="KW-0285">Flavoprotein</keyword>
<accession>A0AAD3YM82</accession>
<dbReference type="NCBIfam" id="NF006531">
    <property type="entry name" value="PRK09004.1"/>
    <property type="match status" value="1"/>
</dbReference>
<gene>
    <name evidence="7" type="primary">mioC</name>
    <name evidence="6" type="ORF">JAJ28_002202</name>
    <name evidence="7" type="ORF">JAJ28_004782</name>
</gene>
<dbReference type="SUPFAM" id="SSF52218">
    <property type="entry name" value="Flavoproteins"/>
    <property type="match status" value="1"/>
</dbReference>
<protein>
    <submittedName>
        <fullName evidence="7">FMN-binding protein MioC</fullName>
    </submittedName>
</protein>
<dbReference type="GO" id="GO:0050660">
    <property type="term" value="F:flavin adenine dinucleotide binding"/>
    <property type="evidence" value="ECO:0007669"/>
    <property type="project" value="TreeGrafter"/>
</dbReference>
<keyword evidence="4" id="KW-0249">Electron transport</keyword>
<name>A0AAD3YM82_AERHY</name>
<dbReference type="EMBL" id="DACTUL010000015">
    <property type="protein sequence ID" value="HAT6344475.1"/>
    <property type="molecule type" value="Genomic_DNA"/>
</dbReference>
<evidence type="ECO:0000313" key="8">
    <source>
        <dbReference type="Proteomes" id="UP000859505"/>
    </source>
</evidence>
<proteinExistence type="predicted"/>
<evidence type="ECO:0000256" key="4">
    <source>
        <dbReference type="ARBA" id="ARBA00022982"/>
    </source>
</evidence>
<evidence type="ECO:0000256" key="1">
    <source>
        <dbReference type="ARBA" id="ARBA00001917"/>
    </source>
</evidence>
<evidence type="ECO:0000259" key="5">
    <source>
        <dbReference type="PROSITE" id="PS50902"/>
    </source>
</evidence>
<organism evidence="7 8">
    <name type="scientific">Aeromonas hydrophila</name>
    <dbReference type="NCBI Taxonomy" id="644"/>
    <lineage>
        <taxon>Bacteria</taxon>
        <taxon>Pseudomonadati</taxon>
        <taxon>Pseudomonadota</taxon>
        <taxon>Gammaproteobacteria</taxon>
        <taxon>Aeromonadales</taxon>
        <taxon>Aeromonadaceae</taxon>
        <taxon>Aeromonas</taxon>
    </lineage>
</organism>
<dbReference type="NCBIfam" id="NF005989">
    <property type="entry name" value="PRK08105.1"/>
    <property type="match status" value="1"/>
</dbReference>
<sequence length="187" mass="20185">MGKKYRGSIIPKLYPYLSTPFGGRIRLSLASSEIRIHSMAKLNLVVGSMLGAAEYVADHVASLLEQAGHQAEIHNPASLVDVLAEPEAILLVVTSTHGAGDVPDNLQPFAKDLAEQHPDLKTLKYGVIALGDSSYDTFCQGGKTLDRLLAECGASRIGDRLDIDVTQHEIPEDAAEGWIRDWLALIA</sequence>
<comment type="cofactor">
    <cofactor evidence="1">
        <name>FMN</name>
        <dbReference type="ChEBI" id="CHEBI:58210"/>
    </cofactor>
</comment>
<evidence type="ECO:0000256" key="2">
    <source>
        <dbReference type="ARBA" id="ARBA00022630"/>
    </source>
</evidence>
<dbReference type="Gene3D" id="3.40.50.360">
    <property type="match status" value="1"/>
</dbReference>
<evidence type="ECO:0000313" key="7">
    <source>
        <dbReference type="EMBL" id="HAT6346955.1"/>
    </source>
</evidence>
<dbReference type="GO" id="GO:0016491">
    <property type="term" value="F:oxidoreductase activity"/>
    <property type="evidence" value="ECO:0007669"/>
    <property type="project" value="TreeGrafter"/>
</dbReference>
<dbReference type="InterPro" id="IPR029039">
    <property type="entry name" value="Flavoprotein-like_sf"/>
</dbReference>
<keyword evidence="3" id="KW-0288">FMN</keyword>
<dbReference type="GO" id="GO:0005829">
    <property type="term" value="C:cytosol"/>
    <property type="evidence" value="ECO:0007669"/>
    <property type="project" value="TreeGrafter"/>
</dbReference>
<dbReference type="InterPro" id="IPR008254">
    <property type="entry name" value="Flavodoxin/NO_synth"/>
</dbReference>
<dbReference type="PANTHER" id="PTHR19384">
    <property type="entry name" value="NITRIC OXIDE SYNTHASE-RELATED"/>
    <property type="match status" value="1"/>
</dbReference>
<comment type="caution">
    <text evidence="7">The sequence shown here is derived from an EMBL/GenBank/DDBJ whole genome shotgun (WGS) entry which is preliminary data.</text>
</comment>
<dbReference type="EMBL" id="DACTUL010000101">
    <property type="protein sequence ID" value="HAT6346955.1"/>
    <property type="molecule type" value="Genomic_DNA"/>
</dbReference>
<reference evidence="7" key="1">
    <citation type="journal article" date="2018" name="Genome Biol.">
        <title>SKESA: strategic k-mer extension for scrupulous assemblies.</title>
        <authorList>
            <person name="Souvorov A."/>
            <person name="Agarwala R."/>
            <person name="Lipman D.J."/>
        </authorList>
    </citation>
    <scope>NUCLEOTIDE SEQUENCE</scope>
    <source>
        <strain evidence="7">OLC2673_Aeromonas</strain>
    </source>
</reference>
<dbReference type="InterPro" id="IPR001094">
    <property type="entry name" value="Flavdoxin-like"/>
</dbReference>
<dbReference type="Pfam" id="PF00258">
    <property type="entry name" value="Flavodoxin_1"/>
    <property type="match status" value="1"/>
</dbReference>
<keyword evidence="4" id="KW-0813">Transport</keyword>
<dbReference type="PRINTS" id="PR00369">
    <property type="entry name" value="FLAVODOXIN"/>
</dbReference>
<dbReference type="AlphaFoldDB" id="A0AAD3YM82"/>
<feature type="domain" description="Flavodoxin-like" evidence="5">
    <location>
        <begin position="42"/>
        <end position="183"/>
    </location>
</feature>
<dbReference type="PANTHER" id="PTHR19384:SF128">
    <property type="entry name" value="NADPH OXIDOREDUCTASE A"/>
    <property type="match status" value="1"/>
</dbReference>
<evidence type="ECO:0000313" key="6">
    <source>
        <dbReference type="EMBL" id="HAT6344475.1"/>
    </source>
</evidence>
<dbReference type="Proteomes" id="UP000859505">
    <property type="component" value="Unassembled WGS sequence"/>
</dbReference>
<reference evidence="7" key="2">
    <citation type="submission" date="2020-01" db="EMBL/GenBank/DDBJ databases">
        <authorList>
            <consortium name="NCBI Pathogen Detection Project"/>
        </authorList>
    </citation>
    <scope>NUCLEOTIDE SEQUENCE</scope>
    <source>
        <strain evidence="7">OLC2673_Aeromonas</strain>
    </source>
</reference>
<dbReference type="GO" id="GO:0010181">
    <property type="term" value="F:FMN binding"/>
    <property type="evidence" value="ECO:0007669"/>
    <property type="project" value="InterPro"/>
</dbReference>
<dbReference type="PROSITE" id="PS50902">
    <property type="entry name" value="FLAVODOXIN_LIKE"/>
    <property type="match status" value="1"/>
</dbReference>